<protein>
    <recommendedName>
        <fullName evidence="1">DUF1659 domain-containing protein</fullName>
    </recommendedName>
</protein>
<dbReference type="InterPro" id="IPR012454">
    <property type="entry name" value="DUF1659"/>
</dbReference>
<dbReference type="RefSeq" id="WP_049664179.1">
    <property type="nucleotide sequence ID" value="NZ_MAYT01000031.1"/>
</dbReference>
<comment type="caution">
    <text evidence="2">The sequence shown here is derived from an EMBL/GenBank/DDBJ whole genome shotgun (WGS) entry which is preliminary data.</text>
</comment>
<proteinExistence type="predicted"/>
<sequence length="71" mass="7827">MAQTILVKSTLSLVFDHGFNRDGKPLYKTKTFTNVDEKATADELETAGAAIAALTDTPLVTIARNDYFEIY</sequence>
<name>A0A1B9ABW6_9BACI</name>
<feature type="domain" description="DUF1659" evidence="1">
    <location>
        <begin position="3"/>
        <end position="70"/>
    </location>
</feature>
<gene>
    <name evidence="2" type="ORF">A8F95_16375</name>
</gene>
<dbReference type="EMBL" id="MAYT01000031">
    <property type="protein sequence ID" value="OCA81332.1"/>
    <property type="molecule type" value="Genomic_DNA"/>
</dbReference>
<evidence type="ECO:0000259" key="1">
    <source>
        <dbReference type="Pfam" id="PF07872"/>
    </source>
</evidence>
<organism evidence="2 3">
    <name type="scientific">Pseudobacillus wudalianchiensis</name>
    <dbReference type="NCBI Taxonomy" id="1743143"/>
    <lineage>
        <taxon>Bacteria</taxon>
        <taxon>Bacillati</taxon>
        <taxon>Bacillota</taxon>
        <taxon>Bacilli</taxon>
        <taxon>Bacillales</taxon>
        <taxon>Bacillaceae</taxon>
        <taxon>Pseudobacillus</taxon>
    </lineage>
</organism>
<evidence type="ECO:0000313" key="2">
    <source>
        <dbReference type="EMBL" id="OCA81332.1"/>
    </source>
</evidence>
<dbReference type="Pfam" id="PF07872">
    <property type="entry name" value="DUF1659"/>
    <property type="match status" value="1"/>
</dbReference>
<dbReference type="AlphaFoldDB" id="A0A1B9ABW6"/>
<evidence type="ECO:0000313" key="3">
    <source>
        <dbReference type="Proteomes" id="UP000092578"/>
    </source>
</evidence>
<keyword evidence="3" id="KW-1185">Reference proteome</keyword>
<dbReference type="Proteomes" id="UP000092578">
    <property type="component" value="Unassembled WGS sequence"/>
</dbReference>
<reference evidence="3" key="1">
    <citation type="submission" date="2016-05" db="EMBL/GenBank/DDBJ databases">
        <authorList>
            <person name="Liu B."/>
            <person name="Wang J."/>
            <person name="Zhu Y."/>
            <person name="Liu G."/>
            <person name="Chen Q."/>
            <person name="Chen Z."/>
            <person name="Lan J."/>
            <person name="Che J."/>
            <person name="Ge C."/>
            <person name="Shi H."/>
            <person name="Pan Z."/>
            <person name="Liu X."/>
        </authorList>
    </citation>
    <scope>NUCLEOTIDE SEQUENCE [LARGE SCALE GENOMIC DNA]</scope>
    <source>
        <strain evidence="3">FJAT-27215</strain>
    </source>
</reference>
<accession>A0A1B9ABW6</accession>